<dbReference type="Proteomes" id="UP000006015">
    <property type="component" value="Unassembled WGS sequence"/>
</dbReference>
<accession>A0ABP2IEF0</accession>
<keyword evidence="3" id="KW-1185">Reference proteome</keyword>
<feature type="transmembrane region" description="Helical" evidence="1">
    <location>
        <begin position="81"/>
        <end position="103"/>
    </location>
</feature>
<keyword evidence="1" id="KW-1133">Transmembrane helix</keyword>
<evidence type="ECO:0000256" key="1">
    <source>
        <dbReference type="SAM" id="Phobius"/>
    </source>
</evidence>
<reference evidence="2 3" key="1">
    <citation type="submission" date="2010-04" db="EMBL/GenBank/DDBJ databases">
        <authorList>
            <person name="Weinstock G."/>
            <person name="Sodergren E."/>
            <person name="Clifton S."/>
            <person name="Fulton L."/>
            <person name="Fulton B."/>
            <person name="Courtney L."/>
            <person name="Fronick C."/>
            <person name="Harrison M."/>
            <person name="Strong C."/>
            <person name="Farmer C."/>
            <person name="Delahaunty K."/>
            <person name="Markovic C."/>
            <person name="Hall O."/>
            <person name="Minx P."/>
            <person name="Tomlinson C."/>
            <person name="Mitreva M."/>
            <person name="Hou S."/>
            <person name="Wollam A."/>
            <person name="Pepin K.H."/>
            <person name="Johnson M."/>
            <person name="Bhonagiri V."/>
            <person name="Zhang X."/>
            <person name="Suruliraj S."/>
            <person name="Warren W."/>
            <person name="Chinwalla A."/>
            <person name="Mardis E.R."/>
            <person name="Wilson R.K."/>
        </authorList>
    </citation>
    <scope>NUCLEOTIDE SEQUENCE [LARGE SCALE GENOMIC DNA]</scope>
    <source>
        <strain evidence="2 3">DSM 20306</strain>
    </source>
</reference>
<evidence type="ECO:0000313" key="2">
    <source>
        <dbReference type="EMBL" id="EFG81918.1"/>
    </source>
</evidence>
<comment type="caution">
    <text evidence="2">The sequence shown here is derived from an EMBL/GenBank/DDBJ whole genome shotgun (WGS) entry which is preliminary data.</text>
</comment>
<evidence type="ECO:0000313" key="3">
    <source>
        <dbReference type="Proteomes" id="UP000006015"/>
    </source>
</evidence>
<feature type="transmembrane region" description="Helical" evidence="1">
    <location>
        <begin position="51"/>
        <end position="69"/>
    </location>
</feature>
<name>A0ABP2IEF0_CORAM</name>
<keyword evidence="1" id="KW-0472">Membrane</keyword>
<keyword evidence="1" id="KW-0812">Transmembrane</keyword>
<organism evidence="2 3">
    <name type="scientific">Corynebacterium ammoniagenes DSM 20306</name>
    <dbReference type="NCBI Taxonomy" id="649754"/>
    <lineage>
        <taxon>Bacteria</taxon>
        <taxon>Bacillati</taxon>
        <taxon>Actinomycetota</taxon>
        <taxon>Actinomycetes</taxon>
        <taxon>Mycobacteriales</taxon>
        <taxon>Corynebacteriaceae</taxon>
        <taxon>Corynebacterium</taxon>
    </lineage>
</organism>
<protein>
    <submittedName>
        <fullName evidence="2">Uncharacterized protein</fullName>
    </submittedName>
</protein>
<sequence length="107" mass="12193">MLIQRSGSESKETIMDNEWGLTPKKTFPTLVMLIAVYLVAVLFSIESIVVSVTVFLAGWAAIFSTVYLREVLRKRNRKLPGLVLFFIFVFAAVVFFLLLKWIADLSF</sequence>
<proteinExistence type="predicted"/>
<feature type="transmembrane region" description="Helical" evidence="1">
    <location>
        <begin position="27"/>
        <end position="45"/>
    </location>
</feature>
<gene>
    <name evidence="2" type="ORF">HMPREF0281_00905</name>
</gene>
<dbReference type="EMBL" id="ADNS01000005">
    <property type="protein sequence ID" value="EFG81918.1"/>
    <property type="molecule type" value="Genomic_DNA"/>
</dbReference>